<feature type="binding site" evidence="6">
    <location>
        <position position="415"/>
    </location>
    <ligand>
        <name>ATP</name>
        <dbReference type="ChEBI" id="CHEBI:30616"/>
    </ligand>
</feature>
<keyword evidence="11" id="KW-1185">Reference proteome</keyword>
<dbReference type="InterPro" id="IPR017441">
    <property type="entry name" value="Protein_kinase_ATP_BS"/>
</dbReference>
<dbReference type="InterPro" id="IPR011993">
    <property type="entry name" value="PH-like_dom_sf"/>
</dbReference>
<dbReference type="Gene3D" id="1.20.80.10">
    <property type="match status" value="1"/>
</dbReference>
<feature type="region of interest" description="Disordered" evidence="7">
    <location>
        <begin position="1133"/>
        <end position="1161"/>
    </location>
</feature>
<dbReference type="InterPro" id="IPR014352">
    <property type="entry name" value="FERM/acyl-CoA-bd_prot_sf"/>
</dbReference>
<feature type="domain" description="Protein kinase" evidence="8">
    <location>
        <begin position="383"/>
        <end position="1016"/>
    </location>
</feature>
<accession>A0ABQ8S424</accession>
<evidence type="ECO:0000313" key="10">
    <source>
        <dbReference type="EMBL" id="KAJ4428774.1"/>
    </source>
</evidence>
<proteinExistence type="predicted"/>
<dbReference type="InterPro" id="IPR019748">
    <property type="entry name" value="FERM_central"/>
</dbReference>
<dbReference type="PROSITE" id="PS50057">
    <property type="entry name" value="FERM_3"/>
    <property type="match status" value="1"/>
</dbReference>
<dbReference type="PANTHER" id="PTHR46221:SF9">
    <property type="entry name" value="NON-SPECIFIC PROTEIN-TYROSINE KINASE"/>
    <property type="match status" value="1"/>
</dbReference>
<feature type="domain" description="FERM" evidence="9">
    <location>
        <begin position="1"/>
        <end position="308"/>
    </location>
</feature>
<dbReference type="Gene3D" id="3.30.420.10">
    <property type="entry name" value="Ribonuclease H-like superfamily/Ribonuclease H"/>
    <property type="match status" value="1"/>
</dbReference>
<evidence type="ECO:0000256" key="6">
    <source>
        <dbReference type="PROSITE-ProRule" id="PRU10141"/>
    </source>
</evidence>
<protein>
    <recommendedName>
        <fullName evidence="12">Focal adhesion kinase</fullName>
    </recommendedName>
</protein>
<dbReference type="Gene3D" id="1.10.510.10">
    <property type="entry name" value="Transferase(Phosphotransferase) domain 1"/>
    <property type="match status" value="2"/>
</dbReference>
<dbReference type="InterPro" id="IPR001245">
    <property type="entry name" value="Ser-Thr/Tyr_kinase_cat_dom"/>
</dbReference>
<dbReference type="SMART" id="SM00295">
    <property type="entry name" value="B41"/>
    <property type="match status" value="1"/>
</dbReference>
<gene>
    <name evidence="10" type="ORF">ANN_25767</name>
</gene>
<dbReference type="Pfam" id="PF18038">
    <property type="entry name" value="FERM_N_2"/>
    <property type="match status" value="1"/>
</dbReference>
<sequence>MTCILNVIFVFNFQGIITLITSRLATGQRAYQHLYAMRLHHPPTGEVYWLHQDTTMYQVQEKYERKHPHSEWRYELRVRYLPQNLTDLYEKDRVTFYYYYDQVRNDYLCADHAALDQDVAVQLCCLEIRYFFKDMPQIALDKKSNLEYLEREVGLHKFLPRAVLDGMKPKALRKLIQQHFKKVAALSELECMFKFFELLRAHYRFDQERFRCALGSGWSIPVELVIGPDLGISYMTHRATTPTRMAEFDRIQAIQTLVSDCETHRKAVVQLRVAGTTETLTITCPSLEVAESLADLIDGYCRLVTQSTTSLWNRKDAHPPKYRQQQQQHGGGSRQASAGSGSPETTAAQTGTMLSEDYAEIVDEEGDYSTPATRDYELVRNQVELGEIIGEGQFGDVHKGTFKGRDNQLIPVAVKTCKADADLATAEKFLEEAYIMQQFDHPHIIKLIGVCSESPIWIVMELARLGEMRAYLQSNKHRLDLATLLLYTFQLSTALSYLESKKFVHRQLRETGSLLSNTGKHSKRKVSDENVERIREAFQRSPRKSIRQASVQLNIPPTTVHTVLHKRLRLRAYKLQLHQMITPNDKLERKRFAETMLDKVDDDDTFLTRVCFSDEATFHTVTANTYLDMLQLYAVPQLPDGAIFQQDGAPPHFANMVRTFLDEQFPARWIGRGSPYITWPARSLDLTPPDFFLWGFVKDQVYRTPGLHEAYGDAVLPYRTEARWVKAFREGRDAVQDNLRTGRPRMEDNTVQLLASLLDTDRRWTARELAAESHRPCWTGTKGKMTTFLDESSLWTKPGLAHTNQPNLKRQSNEWKHPGSSRPKKLRPTQSAVKVMFIVAYDIDGVILHHAVPQGRRKTPTTGTSTVLTRYDPCDYDLLPKDIAARNVLVSAHNCVKLADFGLSRWVEDQSYYKASKGKLPIKWMSPESINFRRFTTASDVWMFGVCMWEILMLGVKPFQGVKNNDVIGKIENGERLALPPNCPPRLYSLMSQCWAYEPSKRPSFKDIREVLNEILMEERHQQQETMRRENRRVQAMSWGSTGSDDPPPPKPARFPILGAADSTSLASLSGTLSGGGSVSNSAPAPTTYIVAQNPEVLVQLLRENESRGISPSVYTTPASAFNTLAVDFEKTSASPTSTLNTPSTQSSTPSQPSTATTTPIASSPVIYGVSKKISKNVSSPPLSAIGSQSSTSSPTTSPSTSSVPVSSVVPVASPVLRKASKPKTKEIGPYHSSGSPVVGGVCVLPPPPASLTSSPPAAAVAGAASTEALNSSSLVSSATSDGATISSTSFTSSYGGGPDMDSSSAQQSLTSSSANVEDGGGQVCSLWFLLDSRICSL</sequence>
<evidence type="ECO:0000256" key="7">
    <source>
        <dbReference type="SAM" id="MobiDB-lite"/>
    </source>
</evidence>
<evidence type="ECO:0008006" key="12">
    <source>
        <dbReference type="Google" id="ProtNLM"/>
    </source>
</evidence>
<feature type="region of interest" description="Disordered" evidence="7">
    <location>
        <begin position="797"/>
        <end position="828"/>
    </location>
</feature>
<comment type="subcellular location">
    <subcellularLocation>
        <location evidence="1">Cell junction</location>
        <location evidence="1">Focal adhesion</location>
    </subcellularLocation>
    <subcellularLocation>
        <location evidence="3">Cell membrane</location>
        <topology evidence="3">Peripheral membrane protein</topology>
        <orientation evidence="3">Cytoplasmic side</orientation>
    </subcellularLocation>
    <subcellularLocation>
        <location evidence="2">Cell projection</location>
    </subcellularLocation>
</comment>
<dbReference type="Gene3D" id="3.30.200.20">
    <property type="entry name" value="Phosphorylase Kinase, domain 1"/>
    <property type="match status" value="1"/>
</dbReference>
<dbReference type="InterPro" id="IPR049385">
    <property type="entry name" value="FAK1-like_FERM_C"/>
</dbReference>
<keyword evidence="6" id="KW-0067">ATP-binding</keyword>
<dbReference type="InterPro" id="IPR000719">
    <property type="entry name" value="Prot_kinase_dom"/>
</dbReference>
<evidence type="ECO:0000259" key="8">
    <source>
        <dbReference type="PROSITE" id="PS50011"/>
    </source>
</evidence>
<feature type="compositionally biased region" description="Basic and acidic residues" evidence="7">
    <location>
        <begin position="1022"/>
        <end position="1033"/>
    </location>
</feature>
<feature type="region of interest" description="Disordered" evidence="7">
    <location>
        <begin position="1179"/>
        <end position="1207"/>
    </location>
</feature>
<dbReference type="SUPFAM" id="SSF54236">
    <property type="entry name" value="Ubiquitin-like"/>
    <property type="match status" value="1"/>
</dbReference>
<dbReference type="PANTHER" id="PTHR46221">
    <property type="entry name" value="FERM AND PDZ DOMAIN-CONTAINING PROTEIN FAMILY MEMBER"/>
    <property type="match status" value="1"/>
</dbReference>
<dbReference type="InterPro" id="IPR035963">
    <property type="entry name" value="FERM_2"/>
</dbReference>
<dbReference type="Pfam" id="PF07714">
    <property type="entry name" value="PK_Tyr_Ser-Thr"/>
    <property type="match status" value="2"/>
</dbReference>
<feature type="compositionally biased region" description="Low complexity" evidence="7">
    <location>
        <begin position="1303"/>
        <end position="1315"/>
    </location>
</feature>
<name>A0ABQ8S424_PERAM</name>
<dbReference type="SUPFAM" id="SSF50729">
    <property type="entry name" value="PH domain-like"/>
    <property type="match status" value="1"/>
</dbReference>
<dbReference type="Pfam" id="PF21477">
    <property type="entry name" value="FERM_C_FAK1"/>
    <property type="match status" value="1"/>
</dbReference>
<dbReference type="PROSITE" id="PS00107">
    <property type="entry name" value="PROTEIN_KINASE_ATP"/>
    <property type="match status" value="1"/>
</dbReference>
<evidence type="ECO:0000256" key="5">
    <source>
        <dbReference type="ARBA" id="ARBA00023273"/>
    </source>
</evidence>
<dbReference type="SUPFAM" id="SSF47031">
    <property type="entry name" value="Second domain of FERM"/>
    <property type="match status" value="1"/>
</dbReference>
<feature type="compositionally biased region" description="Low complexity" evidence="7">
    <location>
        <begin position="323"/>
        <end position="342"/>
    </location>
</feature>
<evidence type="ECO:0000259" key="9">
    <source>
        <dbReference type="PROSITE" id="PS50057"/>
    </source>
</evidence>
<feature type="compositionally biased region" description="Polar residues" evidence="7">
    <location>
        <begin position="1179"/>
        <end position="1189"/>
    </location>
</feature>
<dbReference type="CDD" id="cd14473">
    <property type="entry name" value="FERM_B-lobe"/>
    <property type="match status" value="1"/>
</dbReference>
<feature type="compositionally biased region" description="Low complexity" evidence="7">
    <location>
        <begin position="1190"/>
        <end position="1207"/>
    </location>
</feature>
<evidence type="ECO:0000313" key="11">
    <source>
        <dbReference type="Proteomes" id="UP001148838"/>
    </source>
</evidence>
<keyword evidence="4" id="KW-0965">Cell junction</keyword>
<dbReference type="Proteomes" id="UP001148838">
    <property type="component" value="Unassembled WGS sequence"/>
</dbReference>
<feature type="region of interest" description="Disordered" evidence="7">
    <location>
        <begin position="1022"/>
        <end position="1057"/>
    </location>
</feature>
<dbReference type="Gene3D" id="3.10.20.90">
    <property type="entry name" value="Phosphatidylinositol 3-kinase Catalytic Subunit, Chain A, domain 1"/>
    <property type="match status" value="1"/>
</dbReference>
<keyword evidence="5" id="KW-0966">Cell projection</keyword>
<keyword evidence="6" id="KW-0547">Nucleotide-binding</keyword>
<dbReference type="InterPro" id="IPR011009">
    <property type="entry name" value="Kinase-like_dom_sf"/>
</dbReference>
<dbReference type="SUPFAM" id="SSF56112">
    <property type="entry name" value="Protein kinase-like (PK-like)"/>
    <property type="match status" value="2"/>
</dbReference>
<feature type="region of interest" description="Disordered" evidence="7">
    <location>
        <begin position="1291"/>
        <end position="1318"/>
    </location>
</feature>
<dbReference type="InterPro" id="IPR041390">
    <property type="entry name" value="FADK_N"/>
</dbReference>
<evidence type="ECO:0000256" key="4">
    <source>
        <dbReference type="ARBA" id="ARBA00022949"/>
    </source>
</evidence>
<feature type="region of interest" description="Disordered" evidence="7">
    <location>
        <begin position="312"/>
        <end position="349"/>
    </location>
</feature>
<dbReference type="InterPro" id="IPR000299">
    <property type="entry name" value="FERM_domain"/>
</dbReference>
<dbReference type="CDD" id="cd13190">
    <property type="entry name" value="FERM_C_FAK1"/>
    <property type="match status" value="1"/>
</dbReference>
<dbReference type="InterPro" id="IPR029071">
    <property type="entry name" value="Ubiquitin-like_domsf"/>
</dbReference>
<dbReference type="PROSITE" id="PS50011">
    <property type="entry name" value="PROTEIN_KINASE_DOM"/>
    <property type="match status" value="1"/>
</dbReference>
<evidence type="ECO:0000256" key="2">
    <source>
        <dbReference type="ARBA" id="ARBA00004316"/>
    </source>
</evidence>
<dbReference type="InterPro" id="IPR019749">
    <property type="entry name" value="Band_41_domain"/>
</dbReference>
<evidence type="ECO:0000256" key="1">
    <source>
        <dbReference type="ARBA" id="ARBA00004246"/>
    </source>
</evidence>
<comment type="caution">
    <text evidence="10">The sequence shown here is derived from an EMBL/GenBank/DDBJ whole genome shotgun (WGS) entry which is preliminary data.</text>
</comment>
<dbReference type="InterPro" id="IPR041784">
    <property type="entry name" value="FAK1/PYK2_FERM_C"/>
</dbReference>
<dbReference type="InterPro" id="IPR036397">
    <property type="entry name" value="RNaseH_sf"/>
</dbReference>
<dbReference type="Pfam" id="PF00373">
    <property type="entry name" value="FERM_M"/>
    <property type="match status" value="1"/>
</dbReference>
<dbReference type="Gene3D" id="2.30.29.30">
    <property type="entry name" value="Pleckstrin-homology domain (PH domain)/Phosphotyrosine-binding domain (PTB)"/>
    <property type="match status" value="1"/>
</dbReference>
<organism evidence="10 11">
    <name type="scientific">Periplaneta americana</name>
    <name type="common">American cockroach</name>
    <name type="synonym">Blatta americana</name>
    <dbReference type="NCBI Taxonomy" id="6978"/>
    <lineage>
        <taxon>Eukaryota</taxon>
        <taxon>Metazoa</taxon>
        <taxon>Ecdysozoa</taxon>
        <taxon>Arthropoda</taxon>
        <taxon>Hexapoda</taxon>
        <taxon>Insecta</taxon>
        <taxon>Pterygota</taxon>
        <taxon>Neoptera</taxon>
        <taxon>Polyneoptera</taxon>
        <taxon>Dictyoptera</taxon>
        <taxon>Blattodea</taxon>
        <taxon>Blattoidea</taxon>
        <taxon>Blattidae</taxon>
        <taxon>Blattinae</taxon>
        <taxon>Periplaneta</taxon>
    </lineage>
</organism>
<reference evidence="10 11" key="1">
    <citation type="journal article" date="2022" name="Allergy">
        <title>Genome assembly and annotation of Periplaneta americana reveal a comprehensive cockroach allergen profile.</title>
        <authorList>
            <person name="Wang L."/>
            <person name="Xiong Q."/>
            <person name="Saelim N."/>
            <person name="Wang L."/>
            <person name="Nong W."/>
            <person name="Wan A.T."/>
            <person name="Shi M."/>
            <person name="Liu X."/>
            <person name="Cao Q."/>
            <person name="Hui J.H.L."/>
            <person name="Sookrung N."/>
            <person name="Leung T.F."/>
            <person name="Tungtrongchitr A."/>
            <person name="Tsui S.K.W."/>
        </authorList>
    </citation>
    <scope>NUCLEOTIDE SEQUENCE [LARGE SCALE GENOMIC DNA]</scope>
    <source>
        <strain evidence="10">PWHHKU_190912</strain>
    </source>
</reference>
<evidence type="ECO:0000256" key="3">
    <source>
        <dbReference type="ARBA" id="ARBA00004413"/>
    </source>
</evidence>
<dbReference type="EMBL" id="JAJSOF020000036">
    <property type="protein sequence ID" value="KAJ4428774.1"/>
    <property type="molecule type" value="Genomic_DNA"/>
</dbReference>